<keyword evidence="4" id="KW-0539">Nucleus</keyword>
<reference evidence="6" key="1">
    <citation type="submission" date="2020-05" db="UniProtKB">
        <authorList>
            <consortium name="EnsemblMetazoa"/>
        </authorList>
    </citation>
    <scope>IDENTIFICATION</scope>
    <source>
        <strain evidence="6">TTRI</strain>
    </source>
</reference>
<comment type="subcellular location">
    <subcellularLocation>
        <location evidence="1">Nucleus</location>
    </subcellularLocation>
</comment>
<dbReference type="Proteomes" id="UP000078200">
    <property type="component" value="Unassembled WGS sequence"/>
</dbReference>
<evidence type="ECO:0000313" key="6">
    <source>
        <dbReference type="EnsemblMetazoa" id="GAUT001318-PA"/>
    </source>
</evidence>
<dbReference type="PANTHER" id="PTHR12363">
    <property type="entry name" value="TRANSPORTIN 3 AND IMPORTIN 13"/>
    <property type="match status" value="1"/>
</dbReference>
<dbReference type="GO" id="GO:0006606">
    <property type="term" value="P:protein import into nucleus"/>
    <property type="evidence" value="ECO:0007669"/>
    <property type="project" value="TreeGrafter"/>
</dbReference>
<dbReference type="PANTHER" id="PTHR12363:SF33">
    <property type="entry name" value="IMPORTIN-13"/>
    <property type="match status" value="1"/>
</dbReference>
<sequence length="165" mass="19178">MEPIGIVRLEEAAEVFYRSTSQEQAHLREWFTKVQLSAQAWQFSWQLMQLGKSQEAQFFDAIALHSKPMKFWHEVSAENRDELKQKILETIVQFPGGPKLVLRRLRIALSAYTVHMLNDWLTATGDVIKTFQNQQIPNNTKEMQSWIMLEVLRGSHTRGNASHII</sequence>
<evidence type="ECO:0000256" key="4">
    <source>
        <dbReference type="ARBA" id="ARBA00023242"/>
    </source>
</evidence>
<dbReference type="STRING" id="7395.A0A1A9UDV4"/>
<dbReference type="EnsemblMetazoa" id="GAUT001318-RA">
    <property type="protein sequence ID" value="GAUT001318-PA"/>
    <property type="gene ID" value="GAUT001318"/>
</dbReference>
<keyword evidence="7" id="KW-1185">Reference proteome</keyword>
<feature type="domain" description="Importin N-terminal" evidence="5">
    <location>
        <begin position="32"/>
        <end position="93"/>
    </location>
</feature>
<dbReference type="InterPro" id="IPR016024">
    <property type="entry name" value="ARM-type_fold"/>
</dbReference>
<name>A0A1A9UDV4_GLOAU</name>
<dbReference type="GO" id="GO:0005737">
    <property type="term" value="C:cytoplasm"/>
    <property type="evidence" value="ECO:0007669"/>
    <property type="project" value="TreeGrafter"/>
</dbReference>
<dbReference type="GO" id="GO:0031267">
    <property type="term" value="F:small GTPase binding"/>
    <property type="evidence" value="ECO:0007669"/>
    <property type="project" value="InterPro"/>
</dbReference>
<organism evidence="6 7">
    <name type="scientific">Glossina austeni</name>
    <name type="common">Savannah tsetse fly</name>
    <dbReference type="NCBI Taxonomy" id="7395"/>
    <lineage>
        <taxon>Eukaryota</taxon>
        <taxon>Metazoa</taxon>
        <taxon>Ecdysozoa</taxon>
        <taxon>Arthropoda</taxon>
        <taxon>Hexapoda</taxon>
        <taxon>Insecta</taxon>
        <taxon>Pterygota</taxon>
        <taxon>Neoptera</taxon>
        <taxon>Endopterygota</taxon>
        <taxon>Diptera</taxon>
        <taxon>Brachycera</taxon>
        <taxon>Muscomorpha</taxon>
        <taxon>Hippoboscoidea</taxon>
        <taxon>Glossinidae</taxon>
        <taxon>Glossina</taxon>
    </lineage>
</organism>
<protein>
    <recommendedName>
        <fullName evidence="5">Importin N-terminal domain-containing protein</fullName>
    </recommendedName>
</protein>
<dbReference type="GO" id="GO:0005634">
    <property type="term" value="C:nucleus"/>
    <property type="evidence" value="ECO:0007669"/>
    <property type="project" value="UniProtKB-SubCell"/>
</dbReference>
<dbReference type="InterPro" id="IPR011989">
    <property type="entry name" value="ARM-like"/>
</dbReference>
<dbReference type="InterPro" id="IPR001494">
    <property type="entry name" value="Importin-beta_N"/>
</dbReference>
<evidence type="ECO:0000313" key="7">
    <source>
        <dbReference type="Proteomes" id="UP000078200"/>
    </source>
</evidence>
<comment type="similarity">
    <text evidence="2">Belongs to the importin beta family.</text>
</comment>
<dbReference type="VEuPathDB" id="VectorBase:GAUT001318"/>
<dbReference type="SUPFAM" id="SSF48371">
    <property type="entry name" value="ARM repeat"/>
    <property type="match status" value="1"/>
</dbReference>
<dbReference type="Gene3D" id="1.25.10.10">
    <property type="entry name" value="Leucine-rich Repeat Variant"/>
    <property type="match status" value="1"/>
</dbReference>
<dbReference type="InterPro" id="IPR051345">
    <property type="entry name" value="Importin_beta-like_NTR"/>
</dbReference>
<dbReference type="AlphaFoldDB" id="A0A1A9UDV4"/>
<dbReference type="Pfam" id="PF03810">
    <property type="entry name" value="IBN_N"/>
    <property type="match status" value="1"/>
</dbReference>
<evidence type="ECO:0000259" key="5">
    <source>
        <dbReference type="Pfam" id="PF03810"/>
    </source>
</evidence>
<evidence type="ECO:0000256" key="1">
    <source>
        <dbReference type="ARBA" id="ARBA00004123"/>
    </source>
</evidence>
<evidence type="ECO:0000256" key="2">
    <source>
        <dbReference type="ARBA" id="ARBA00007991"/>
    </source>
</evidence>
<keyword evidence="3" id="KW-0813">Transport</keyword>
<accession>A0A1A9UDV4</accession>
<evidence type="ECO:0000256" key="3">
    <source>
        <dbReference type="ARBA" id="ARBA00022448"/>
    </source>
</evidence>
<proteinExistence type="inferred from homology"/>